<name>A0ABU5YWJ7_9MYCO</name>
<dbReference type="EMBL" id="JAYJJQ010000002">
    <property type="protein sequence ID" value="MEB3068113.1"/>
    <property type="molecule type" value="Genomic_DNA"/>
</dbReference>
<organism evidence="3 4">
    <name type="scientific">[Mycobacterium] vasticus</name>
    <dbReference type="NCBI Taxonomy" id="2875777"/>
    <lineage>
        <taxon>Bacteria</taxon>
        <taxon>Bacillati</taxon>
        <taxon>Actinomycetota</taxon>
        <taxon>Actinomycetes</taxon>
        <taxon>Mycobacteriales</taxon>
        <taxon>Mycobacteriaceae</taxon>
        <taxon>Mycolicibacter</taxon>
    </lineage>
</organism>
<dbReference type="PANTHER" id="PTHR43802">
    <property type="entry name" value="ENOYL-COA HYDRATASE"/>
    <property type="match status" value="1"/>
</dbReference>
<evidence type="ECO:0000256" key="1">
    <source>
        <dbReference type="ARBA" id="ARBA00005254"/>
    </source>
</evidence>
<reference evidence="3 4" key="1">
    <citation type="submission" date="2023-12" db="EMBL/GenBank/DDBJ databases">
        <title>Description of new species of Mycobacterium terrae complex isolated from sewage at the Sao Paulo Zoological Park Foundation in Brazil.</title>
        <authorList>
            <person name="Romagnoli C.L."/>
            <person name="Conceicao E.C."/>
            <person name="Machado E."/>
            <person name="Barreto L.B.P.F."/>
            <person name="Sharma A."/>
            <person name="Silva N.M."/>
            <person name="Marques L.E."/>
            <person name="Juliana M.A."/>
            <person name="Lourenco M.C.S."/>
            <person name="Digiampietri L.A."/>
            <person name="Suffys P.N."/>
            <person name="Viana-Niero C."/>
        </authorList>
    </citation>
    <scope>NUCLEOTIDE SEQUENCE [LARGE SCALE GENOMIC DNA]</scope>
    <source>
        <strain evidence="3 4">MYC017</strain>
    </source>
</reference>
<keyword evidence="4" id="KW-1185">Reference proteome</keyword>
<dbReference type="PANTHER" id="PTHR43802:SF1">
    <property type="entry name" value="IP11341P-RELATED"/>
    <property type="match status" value="1"/>
</dbReference>
<feature type="compositionally biased region" description="Basic and acidic residues" evidence="2">
    <location>
        <begin position="299"/>
        <end position="320"/>
    </location>
</feature>
<proteinExistence type="inferred from homology"/>
<evidence type="ECO:0000313" key="4">
    <source>
        <dbReference type="Proteomes" id="UP001299283"/>
    </source>
</evidence>
<gene>
    <name evidence="3" type="ORF">K5L39_02850</name>
</gene>
<protein>
    <submittedName>
        <fullName evidence="3">Enoyl-CoA hydratase/isomerase family protein</fullName>
    </submittedName>
</protein>
<dbReference type="RefSeq" id="WP_225397189.1">
    <property type="nucleotide sequence ID" value="NZ_JAYJJQ010000002.1"/>
</dbReference>
<sequence length="320" mass="35793">MGESERPTPEEIIRYHKDPATKIATITFDRPEYLNAPTSAARLRYADLLRGASVDNDVKVVVIRGVGENLGSGADLPEFMEGVENPELRLAELKLEGALGEDVNYPPKGTFRNGATISAWYANVQAGNRPLQELKKISIVEAKGYCYGWHFYQAADADLVISSDDALFGHPSFRYYGWGPRMWTWVQMMGLRKFSEMVFTGRPFTAADMDKCNFLNKVVPRDQLEDEVAKYALACARNRPVDTVFMQKMFFEVYKQHQGEYMGSLLSAFFESMGSGVAPDADDLMLDEAIESGLSGAVKDNDAKFPPDFRLSKSSRNKDS</sequence>
<dbReference type="InterPro" id="IPR001753">
    <property type="entry name" value="Enoyl-CoA_hydra/iso"/>
</dbReference>
<evidence type="ECO:0000313" key="3">
    <source>
        <dbReference type="EMBL" id="MEB3068113.1"/>
    </source>
</evidence>
<dbReference type="CDD" id="cd06558">
    <property type="entry name" value="crotonase-like"/>
    <property type="match status" value="1"/>
</dbReference>
<evidence type="ECO:0000256" key="2">
    <source>
        <dbReference type="SAM" id="MobiDB-lite"/>
    </source>
</evidence>
<comment type="caution">
    <text evidence="3">The sequence shown here is derived from an EMBL/GenBank/DDBJ whole genome shotgun (WGS) entry which is preliminary data.</text>
</comment>
<comment type="similarity">
    <text evidence="1">Belongs to the enoyl-CoA hydratase/isomerase family.</text>
</comment>
<dbReference type="SUPFAM" id="SSF52096">
    <property type="entry name" value="ClpP/crotonase"/>
    <property type="match status" value="1"/>
</dbReference>
<feature type="region of interest" description="Disordered" evidence="2">
    <location>
        <begin position="297"/>
        <end position="320"/>
    </location>
</feature>
<dbReference type="Pfam" id="PF00378">
    <property type="entry name" value="ECH_1"/>
    <property type="match status" value="1"/>
</dbReference>
<dbReference type="Proteomes" id="UP001299283">
    <property type="component" value="Unassembled WGS sequence"/>
</dbReference>
<accession>A0ABU5YWJ7</accession>
<dbReference type="Gene3D" id="3.90.226.10">
    <property type="entry name" value="2-enoyl-CoA Hydratase, Chain A, domain 1"/>
    <property type="match status" value="1"/>
</dbReference>
<dbReference type="InterPro" id="IPR029045">
    <property type="entry name" value="ClpP/crotonase-like_dom_sf"/>
</dbReference>